<dbReference type="AlphaFoldDB" id="A0AAD2E2G6"/>
<sequence length="136" mass="15715">MVKKSNGKWCMCVDYTGLNKVYPKDSYPLPRIDHLVDATSGHERLSFLGVFSRYHQISMSELDQEKTSFIIDIGMYCYMAMPFGLKNARVTYQRMVNKVFRDLLGKVIDAYVDDMVVKSIKSNNYVSDLQKVFDMA</sequence>
<dbReference type="Proteomes" id="UP000834106">
    <property type="component" value="Chromosome 13"/>
</dbReference>
<dbReference type="InterPro" id="IPR043502">
    <property type="entry name" value="DNA/RNA_pol_sf"/>
</dbReference>
<dbReference type="EMBL" id="OU503048">
    <property type="protein sequence ID" value="CAI9774729.1"/>
    <property type="molecule type" value="Genomic_DNA"/>
</dbReference>
<dbReference type="CDD" id="cd01647">
    <property type="entry name" value="RT_LTR"/>
    <property type="match status" value="1"/>
</dbReference>
<dbReference type="Pfam" id="PF00078">
    <property type="entry name" value="RVT_1"/>
    <property type="match status" value="1"/>
</dbReference>
<evidence type="ECO:0000313" key="3">
    <source>
        <dbReference type="Proteomes" id="UP000834106"/>
    </source>
</evidence>
<dbReference type="PANTHER" id="PTHR24559:SF430">
    <property type="entry name" value="RNA-DIRECTED DNA POLYMERASE"/>
    <property type="match status" value="1"/>
</dbReference>
<accession>A0AAD2E2G6</accession>
<dbReference type="SUPFAM" id="SSF56672">
    <property type="entry name" value="DNA/RNA polymerases"/>
    <property type="match status" value="1"/>
</dbReference>
<dbReference type="InterPro" id="IPR053134">
    <property type="entry name" value="RNA-dir_DNA_polymerase"/>
</dbReference>
<organism evidence="2 3">
    <name type="scientific">Fraxinus pennsylvanica</name>
    <dbReference type="NCBI Taxonomy" id="56036"/>
    <lineage>
        <taxon>Eukaryota</taxon>
        <taxon>Viridiplantae</taxon>
        <taxon>Streptophyta</taxon>
        <taxon>Embryophyta</taxon>
        <taxon>Tracheophyta</taxon>
        <taxon>Spermatophyta</taxon>
        <taxon>Magnoliopsida</taxon>
        <taxon>eudicotyledons</taxon>
        <taxon>Gunneridae</taxon>
        <taxon>Pentapetalae</taxon>
        <taxon>asterids</taxon>
        <taxon>lamiids</taxon>
        <taxon>Lamiales</taxon>
        <taxon>Oleaceae</taxon>
        <taxon>Oleeae</taxon>
        <taxon>Fraxinus</taxon>
    </lineage>
</organism>
<dbReference type="InterPro" id="IPR043128">
    <property type="entry name" value="Rev_trsase/Diguanyl_cyclase"/>
</dbReference>
<evidence type="ECO:0000259" key="1">
    <source>
        <dbReference type="Pfam" id="PF00078"/>
    </source>
</evidence>
<dbReference type="InterPro" id="IPR000477">
    <property type="entry name" value="RT_dom"/>
</dbReference>
<dbReference type="Gene3D" id="3.30.70.270">
    <property type="match status" value="2"/>
</dbReference>
<keyword evidence="3" id="KW-1185">Reference proteome</keyword>
<reference evidence="2" key="1">
    <citation type="submission" date="2023-05" db="EMBL/GenBank/DDBJ databases">
        <authorList>
            <person name="Huff M."/>
        </authorList>
    </citation>
    <scope>NUCLEOTIDE SEQUENCE</scope>
</reference>
<dbReference type="PANTHER" id="PTHR24559">
    <property type="entry name" value="TRANSPOSON TY3-I GAG-POL POLYPROTEIN"/>
    <property type="match status" value="1"/>
</dbReference>
<name>A0AAD2E2G6_9LAMI</name>
<proteinExistence type="predicted"/>
<evidence type="ECO:0000313" key="2">
    <source>
        <dbReference type="EMBL" id="CAI9774729.1"/>
    </source>
</evidence>
<gene>
    <name evidence="2" type="ORF">FPE_LOCUS22159</name>
</gene>
<feature type="domain" description="Reverse transcriptase" evidence="1">
    <location>
        <begin position="3"/>
        <end position="134"/>
    </location>
</feature>
<protein>
    <recommendedName>
        <fullName evidence="1">Reverse transcriptase domain-containing protein</fullName>
    </recommendedName>
</protein>